<dbReference type="PIRSF" id="PIRSF015626">
    <property type="entry name" value="FdhD"/>
    <property type="match status" value="1"/>
</dbReference>
<dbReference type="PANTHER" id="PTHR30592:SF4">
    <property type="entry name" value="SULFUR CARRIER PROTEIN FDHD"/>
    <property type="match status" value="1"/>
</dbReference>
<evidence type="ECO:0000256" key="1">
    <source>
        <dbReference type="SAM" id="MobiDB-lite"/>
    </source>
</evidence>
<protein>
    <recommendedName>
        <fullName evidence="3">Sulfur carrier protein FdhD</fullName>
    </recommendedName>
</protein>
<dbReference type="AlphaFoldDB" id="A0A382HD58"/>
<dbReference type="EMBL" id="UINC01060512">
    <property type="protein sequence ID" value="SVB85099.1"/>
    <property type="molecule type" value="Genomic_DNA"/>
</dbReference>
<evidence type="ECO:0008006" key="3">
    <source>
        <dbReference type="Google" id="ProtNLM"/>
    </source>
</evidence>
<dbReference type="InterPro" id="IPR016193">
    <property type="entry name" value="Cytidine_deaminase-like"/>
</dbReference>
<dbReference type="Gene3D" id="3.10.20.10">
    <property type="match status" value="1"/>
</dbReference>
<dbReference type="SUPFAM" id="SSF53927">
    <property type="entry name" value="Cytidine deaminase-like"/>
    <property type="match status" value="1"/>
</dbReference>
<organism evidence="2">
    <name type="scientific">marine metagenome</name>
    <dbReference type="NCBI Taxonomy" id="408172"/>
    <lineage>
        <taxon>unclassified sequences</taxon>
        <taxon>metagenomes</taxon>
        <taxon>ecological metagenomes</taxon>
    </lineage>
</organism>
<dbReference type="Pfam" id="PF02634">
    <property type="entry name" value="FdhD-NarQ"/>
    <property type="match status" value="1"/>
</dbReference>
<proteinExistence type="inferred from homology"/>
<name>A0A382HD58_9ZZZZ</name>
<dbReference type="InterPro" id="IPR003786">
    <property type="entry name" value="FdhD"/>
</dbReference>
<dbReference type="HAMAP" id="MF_00187">
    <property type="entry name" value="FdhD"/>
    <property type="match status" value="1"/>
</dbReference>
<evidence type="ECO:0000313" key="2">
    <source>
        <dbReference type="EMBL" id="SVB85099.1"/>
    </source>
</evidence>
<dbReference type="PANTHER" id="PTHR30592">
    <property type="entry name" value="FORMATE DEHYDROGENASE"/>
    <property type="match status" value="1"/>
</dbReference>
<dbReference type="Gene3D" id="3.40.140.10">
    <property type="entry name" value="Cytidine Deaminase, domain 2"/>
    <property type="match status" value="1"/>
</dbReference>
<dbReference type="GO" id="GO:0016783">
    <property type="term" value="F:sulfurtransferase activity"/>
    <property type="evidence" value="ECO:0007669"/>
    <property type="project" value="InterPro"/>
</dbReference>
<reference evidence="2" key="1">
    <citation type="submission" date="2018-05" db="EMBL/GenBank/DDBJ databases">
        <authorList>
            <person name="Lanie J.A."/>
            <person name="Ng W.-L."/>
            <person name="Kazmierczak K.M."/>
            <person name="Andrzejewski T.M."/>
            <person name="Davidsen T.M."/>
            <person name="Wayne K.J."/>
            <person name="Tettelin H."/>
            <person name="Glass J.I."/>
            <person name="Rusch D."/>
            <person name="Podicherti R."/>
            <person name="Tsui H.-C.T."/>
            <person name="Winkler M.E."/>
        </authorList>
    </citation>
    <scope>NUCLEOTIDE SEQUENCE</scope>
</reference>
<feature type="region of interest" description="Disordered" evidence="1">
    <location>
        <begin position="1"/>
        <end position="32"/>
    </location>
</feature>
<accession>A0A382HD58</accession>
<gene>
    <name evidence="2" type="ORF">METZ01_LOCUS237953</name>
</gene>
<sequence>MTTKALNEPALKKSTATHRPVMSDQGLDPTHPVAARDEYGDQRDLRIAGEFPLTIKVDHREVVTLMTLGTYPEKLTLGYLRNQRLIDNIEEIAEIKVDWERETVDVLTSHGEGIINLQEKIASRIVTSGCGQGTIFSCTLDKLYDTRLPRVEIRQSTVYALLKSINSYNEIYRAAGAVHGCALCDGPEILYFVEDVGRHNATDTIAGEMWLENIQGNDKLFYTTGRLTSEIVMKAAHMGIPILISRSGITYMGMELAQDLGVTLIARAKGRHFLIYNGDDTVIYDEMPERRAPAGKQAAG</sequence>